<dbReference type="SUPFAM" id="SSF48452">
    <property type="entry name" value="TPR-like"/>
    <property type="match status" value="1"/>
</dbReference>
<accession>A0AAN7DUE1</accession>
<dbReference type="Pfam" id="PF01535">
    <property type="entry name" value="PPR"/>
    <property type="match status" value="3"/>
</dbReference>
<keyword evidence="2" id="KW-0677">Repeat</keyword>
<sequence>MLGLSVSSASKLPLIPSIKPSNQSRHNLQLSSPQNPNCEPQPLNHRLIHHLNVGHLHKAISTLDLMAQKGTHPDLTTYSLFLKSCIRSRNFQLGKLVHTHYLTHSQLHLNSLILNSLISLYSKSGDWAKAKSIFYDMGDLRDLVSWTAMVSCFANNDMGTEAIVTFLQMLENGLCPNEYCFSAVIRACSNVENVPIGKMIFGFVIKSGYFESDVCVGCALIDMFVKGGGDVDLAYKVFEKMPEKNAVTWTLMITRFMQFGFPMEAVNLFLDMVLSEYVPDQFTFGGVISACAELELLNLGQQLHSWVIRTGLALDVCVACCLVDMYAKCAADGSVDDARKVFDLMVDHNVMSWTAIITGYVQSGGRDKEAVELFCEMIKGHVSPNHFTFSSVLKACANLSDPRMGEQVYTHAVKLGLASVNCVGNSLISMYARSGMMEDAQKAFDMLFEKNLISYNTIVDAYAKNLNSEKAFELFHEIEDIGIGASAFTFASLLSGAASIGAVGKGEQIHVRLLKSGFASNQSICNALISMYSRCGNIEAAFQVFNDMGGRNVISWTSMITGFAKHGFASKAMEMFHKMLEDGVRPNEITYIAVLSACSHAGLISEGWKLFNSMYREHGIVPRMEHYACMVDLLGRSGSLLEAFEFINSMPFKADALVWRTFLAACQVHGNKELGEHAAKMILEQDPYDPAAYILLSNLYASSGQWDNVVIIRKNLKERNLIKEAGCSWIEVENMVHKFHVGDTSHPLAQDIYYELNQLASKIKELGYVPDTDFVLHDVEDELKEQYLFQHSEKIAVAFGLISVSQPKPIRVFKNLRVCGDCHTAIKFISMARGREIVVRDSNRFHHFKNGACSCNDYW</sequence>
<dbReference type="InterPro" id="IPR002885">
    <property type="entry name" value="PPR_rpt"/>
</dbReference>
<dbReference type="PANTHER" id="PTHR47926:SF522">
    <property type="entry name" value="TETRATRICOPEPTIDE REPEAT-LIKE SUPERFAMILY PROTEIN"/>
    <property type="match status" value="1"/>
</dbReference>
<feature type="compositionally biased region" description="Polar residues" evidence="4">
    <location>
        <begin position="19"/>
        <end position="38"/>
    </location>
</feature>
<evidence type="ECO:0000259" key="5">
    <source>
        <dbReference type="Pfam" id="PF14432"/>
    </source>
</evidence>
<feature type="domain" description="DYW" evidence="5">
    <location>
        <begin position="767"/>
        <end position="859"/>
    </location>
</feature>
<evidence type="ECO:0000313" key="7">
    <source>
        <dbReference type="Proteomes" id="UP001324115"/>
    </source>
</evidence>
<evidence type="ECO:0000256" key="3">
    <source>
        <dbReference type="PROSITE-ProRule" id="PRU00708"/>
    </source>
</evidence>
<feature type="repeat" description="PPR" evidence="3">
    <location>
        <begin position="587"/>
        <end position="622"/>
    </location>
</feature>
<evidence type="ECO:0000256" key="4">
    <source>
        <dbReference type="SAM" id="MobiDB-lite"/>
    </source>
</evidence>
<dbReference type="Pfam" id="PF20431">
    <property type="entry name" value="E_motif"/>
    <property type="match status" value="1"/>
</dbReference>
<feature type="repeat" description="PPR" evidence="3">
    <location>
        <begin position="521"/>
        <end position="551"/>
    </location>
</feature>
<name>A0AAN7DUE1_QUERU</name>
<dbReference type="GO" id="GO:0003723">
    <property type="term" value="F:RNA binding"/>
    <property type="evidence" value="ECO:0007669"/>
    <property type="project" value="InterPro"/>
</dbReference>
<evidence type="ECO:0000256" key="2">
    <source>
        <dbReference type="ARBA" id="ARBA00022737"/>
    </source>
</evidence>
<proteinExistence type="inferred from homology"/>
<comment type="caution">
    <text evidence="6">The sequence shown here is derived from an EMBL/GenBank/DDBJ whole genome shotgun (WGS) entry which is preliminary data.</text>
</comment>
<organism evidence="6 7">
    <name type="scientific">Quercus rubra</name>
    <name type="common">Northern red oak</name>
    <name type="synonym">Quercus borealis</name>
    <dbReference type="NCBI Taxonomy" id="3512"/>
    <lineage>
        <taxon>Eukaryota</taxon>
        <taxon>Viridiplantae</taxon>
        <taxon>Streptophyta</taxon>
        <taxon>Embryophyta</taxon>
        <taxon>Tracheophyta</taxon>
        <taxon>Spermatophyta</taxon>
        <taxon>Magnoliopsida</taxon>
        <taxon>eudicotyledons</taxon>
        <taxon>Gunneridae</taxon>
        <taxon>Pentapetalae</taxon>
        <taxon>rosids</taxon>
        <taxon>fabids</taxon>
        <taxon>Fagales</taxon>
        <taxon>Fagaceae</taxon>
        <taxon>Quercus</taxon>
    </lineage>
</organism>
<feature type="repeat" description="PPR" evidence="3">
    <location>
        <begin position="245"/>
        <end position="279"/>
    </location>
</feature>
<dbReference type="PANTHER" id="PTHR47926">
    <property type="entry name" value="PENTATRICOPEPTIDE REPEAT-CONTAINING PROTEIN"/>
    <property type="match status" value="1"/>
</dbReference>
<feature type="region of interest" description="Disordered" evidence="4">
    <location>
        <begin position="15"/>
        <end position="38"/>
    </location>
</feature>
<gene>
    <name evidence="6" type="ORF">RGQ29_031926</name>
</gene>
<feature type="repeat" description="PPR" evidence="3">
    <location>
        <begin position="451"/>
        <end position="485"/>
    </location>
</feature>
<feature type="repeat" description="PPR" evidence="3">
    <location>
        <begin position="349"/>
        <end position="384"/>
    </location>
</feature>
<keyword evidence="7" id="KW-1185">Reference proteome</keyword>
<dbReference type="InterPro" id="IPR046848">
    <property type="entry name" value="E_motif"/>
</dbReference>
<dbReference type="GO" id="GO:0009451">
    <property type="term" value="P:RNA modification"/>
    <property type="evidence" value="ECO:0007669"/>
    <property type="project" value="InterPro"/>
</dbReference>
<dbReference type="InterPro" id="IPR011990">
    <property type="entry name" value="TPR-like_helical_dom_sf"/>
</dbReference>
<dbReference type="Gene3D" id="1.25.40.10">
    <property type="entry name" value="Tetratricopeptide repeat domain"/>
    <property type="match status" value="6"/>
</dbReference>
<dbReference type="Pfam" id="PF13041">
    <property type="entry name" value="PPR_2"/>
    <property type="match status" value="4"/>
</dbReference>
<dbReference type="AlphaFoldDB" id="A0AAN7DUE1"/>
<evidence type="ECO:0000256" key="1">
    <source>
        <dbReference type="ARBA" id="ARBA00006643"/>
    </source>
</evidence>
<reference evidence="6 7" key="1">
    <citation type="journal article" date="2023" name="G3 (Bethesda)">
        <title>A haplotype-resolved chromosome-scale genome for Quercus rubra L. provides insights into the genetics of adaptive traits for red oak species.</title>
        <authorList>
            <person name="Kapoor B."/>
            <person name="Jenkins J."/>
            <person name="Schmutz J."/>
            <person name="Zhebentyayeva T."/>
            <person name="Kuelheim C."/>
            <person name="Coggeshall M."/>
            <person name="Heim C."/>
            <person name="Lasky J.R."/>
            <person name="Leites L."/>
            <person name="Islam-Faridi N."/>
            <person name="Romero-Severson J."/>
            <person name="DeLeo V.L."/>
            <person name="Lucas S.M."/>
            <person name="Lazic D."/>
            <person name="Gailing O."/>
            <person name="Carlson J."/>
            <person name="Staton M."/>
        </authorList>
    </citation>
    <scope>NUCLEOTIDE SEQUENCE [LARGE SCALE GENOMIC DNA]</scope>
    <source>
        <strain evidence="6">Pseudo-F2</strain>
    </source>
</reference>
<dbReference type="FunFam" id="1.25.40.10:FF:000366">
    <property type="entry name" value="Pentatricopeptide (PPR) repeat-containing protein"/>
    <property type="match status" value="1"/>
</dbReference>
<dbReference type="NCBIfam" id="TIGR00756">
    <property type="entry name" value="PPR"/>
    <property type="match status" value="6"/>
</dbReference>
<feature type="repeat" description="PPR" evidence="3">
    <location>
        <begin position="552"/>
        <end position="586"/>
    </location>
</feature>
<dbReference type="FunFam" id="1.25.40.10:FF:000436">
    <property type="entry name" value="Pentatricopeptide repeat-containing protein At5g39350 family"/>
    <property type="match status" value="1"/>
</dbReference>
<dbReference type="EMBL" id="JAXUIC010000494">
    <property type="protein sequence ID" value="KAK4539361.1"/>
    <property type="molecule type" value="Genomic_DNA"/>
</dbReference>
<dbReference type="InterPro" id="IPR032867">
    <property type="entry name" value="DYW_dom"/>
</dbReference>
<dbReference type="InterPro" id="IPR046960">
    <property type="entry name" value="PPR_At4g14850-like_plant"/>
</dbReference>
<dbReference type="FunFam" id="1.25.40.10:FF:000031">
    <property type="entry name" value="Pentatricopeptide repeat-containing protein mitochondrial"/>
    <property type="match status" value="1"/>
</dbReference>
<comment type="similarity">
    <text evidence="1">Belongs to the PPR family. PCMP-H subfamily.</text>
</comment>
<dbReference type="PROSITE" id="PS51375">
    <property type="entry name" value="PPR"/>
    <property type="match status" value="7"/>
</dbReference>
<dbReference type="FunFam" id="1.25.40.10:FF:000285">
    <property type="entry name" value="Pentatricopeptide repeat-containing protein, chloroplastic"/>
    <property type="match status" value="1"/>
</dbReference>
<protein>
    <recommendedName>
        <fullName evidence="5">DYW domain-containing protein</fullName>
    </recommendedName>
</protein>
<dbReference type="Pfam" id="PF14432">
    <property type="entry name" value="DYW_deaminase"/>
    <property type="match status" value="1"/>
</dbReference>
<evidence type="ECO:0000313" key="6">
    <source>
        <dbReference type="EMBL" id="KAK4539361.1"/>
    </source>
</evidence>
<dbReference type="FunFam" id="1.25.40.10:FF:001957">
    <property type="entry name" value="Uncharacterized protein"/>
    <property type="match status" value="1"/>
</dbReference>
<dbReference type="GO" id="GO:0008270">
    <property type="term" value="F:zinc ion binding"/>
    <property type="evidence" value="ECO:0007669"/>
    <property type="project" value="InterPro"/>
</dbReference>
<feature type="repeat" description="PPR" evidence="3">
    <location>
        <begin position="142"/>
        <end position="176"/>
    </location>
</feature>
<dbReference type="Proteomes" id="UP001324115">
    <property type="component" value="Unassembled WGS sequence"/>
</dbReference>